<proteinExistence type="predicted"/>
<name>A0A1A9RG02_EIKCO</name>
<accession>A0A1A9RG02</accession>
<reference evidence="2" key="1">
    <citation type="submission" date="2016-05" db="EMBL/GenBank/DDBJ databases">
        <title>Draft genome of Corynebacterium afermentans subsp. afermentans LCDC 88199T.</title>
        <authorList>
            <person name="Bernier A.-M."/>
            <person name="Bernard K."/>
        </authorList>
    </citation>
    <scope>NUCLEOTIDE SEQUENCE [LARGE SCALE GENOMIC DNA]</scope>
    <source>
        <strain evidence="2">NML01-0328</strain>
    </source>
</reference>
<dbReference type="AlphaFoldDB" id="A0A1A9RG02"/>
<evidence type="ECO:0000313" key="1">
    <source>
        <dbReference type="EMBL" id="OAM17249.1"/>
    </source>
</evidence>
<dbReference type="EMBL" id="LXSF01000002">
    <property type="protein sequence ID" value="OAM17249.1"/>
    <property type="molecule type" value="Genomic_DNA"/>
</dbReference>
<evidence type="ECO:0000313" key="2">
    <source>
        <dbReference type="Proteomes" id="UP000078003"/>
    </source>
</evidence>
<sequence length="181" mass="20647">MPQPDWQYIENLAYQIIVDAVHSIRRQHPRETVYAAIFHNFYCDNVHLYLPSLSVGTEELLARVVEKYQSEYGSTASRAELEQSLRWSGADLAEYLFDGGAAGNAAAQSVQAAVCQETDWDDLYNRFRQCFPRACRRATEDLLRTKLVAPDFVAVACDEDEELIAPSLTPEQLQRHFPEFV</sequence>
<evidence type="ECO:0008006" key="3">
    <source>
        <dbReference type="Google" id="ProtNLM"/>
    </source>
</evidence>
<gene>
    <name evidence="1" type="ORF">A7P85_02545</name>
</gene>
<protein>
    <recommendedName>
        <fullName evidence="3">DUF4303 domain-containing protein</fullName>
    </recommendedName>
</protein>
<organism evidence="1 2">
    <name type="scientific">Eikenella corrodens</name>
    <dbReference type="NCBI Taxonomy" id="539"/>
    <lineage>
        <taxon>Bacteria</taxon>
        <taxon>Pseudomonadati</taxon>
        <taxon>Pseudomonadota</taxon>
        <taxon>Betaproteobacteria</taxon>
        <taxon>Neisseriales</taxon>
        <taxon>Neisseriaceae</taxon>
        <taxon>Eikenella</taxon>
    </lineage>
</organism>
<comment type="caution">
    <text evidence="1">The sequence shown here is derived from an EMBL/GenBank/DDBJ whole genome shotgun (WGS) entry which is preliminary data.</text>
</comment>
<dbReference type="RefSeq" id="WP_064084282.1">
    <property type="nucleotide sequence ID" value="NZ_LXSF01000002.1"/>
</dbReference>
<dbReference type="Proteomes" id="UP000078003">
    <property type="component" value="Unassembled WGS sequence"/>
</dbReference>